<feature type="non-terminal residue" evidence="1">
    <location>
        <position position="76"/>
    </location>
</feature>
<protein>
    <submittedName>
        <fullName evidence="1">Uncharacterized protein</fullName>
    </submittedName>
</protein>
<gene>
    <name evidence="1" type="ORF">LCGC14_0964340</name>
</gene>
<name>A0A0F9RK06_9ZZZZ</name>
<proteinExistence type="predicted"/>
<organism evidence="1">
    <name type="scientific">marine sediment metagenome</name>
    <dbReference type="NCBI Taxonomy" id="412755"/>
    <lineage>
        <taxon>unclassified sequences</taxon>
        <taxon>metagenomes</taxon>
        <taxon>ecological metagenomes</taxon>
    </lineage>
</organism>
<comment type="caution">
    <text evidence="1">The sequence shown here is derived from an EMBL/GenBank/DDBJ whole genome shotgun (WGS) entry which is preliminary data.</text>
</comment>
<dbReference type="EMBL" id="LAZR01003507">
    <property type="protein sequence ID" value="KKN17568.1"/>
    <property type="molecule type" value="Genomic_DNA"/>
</dbReference>
<dbReference type="AlphaFoldDB" id="A0A0F9RK06"/>
<reference evidence="1" key="1">
    <citation type="journal article" date="2015" name="Nature">
        <title>Complex archaea that bridge the gap between prokaryotes and eukaryotes.</title>
        <authorList>
            <person name="Spang A."/>
            <person name="Saw J.H."/>
            <person name="Jorgensen S.L."/>
            <person name="Zaremba-Niedzwiedzka K."/>
            <person name="Martijn J."/>
            <person name="Lind A.E."/>
            <person name="van Eijk R."/>
            <person name="Schleper C."/>
            <person name="Guy L."/>
            <person name="Ettema T.J."/>
        </authorList>
    </citation>
    <scope>NUCLEOTIDE SEQUENCE</scope>
</reference>
<sequence>MPKTLSPNTPWQRLLALVTSGLGDKDDGFNFATGLHLGLVIAISHPEYAVAMHQAIEGDDMLEGHQNSERLADHVV</sequence>
<accession>A0A0F9RK06</accession>
<evidence type="ECO:0000313" key="1">
    <source>
        <dbReference type="EMBL" id="KKN17568.1"/>
    </source>
</evidence>